<reference evidence="1 2" key="1">
    <citation type="submission" date="2019-05" db="EMBL/GenBank/DDBJ databases">
        <title>Dyadobacter AR-3-8 sp. nov., isolated from arctic soil.</title>
        <authorList>
            <person name="Chaudhary D.K."/>
        </authorList>
    </citation>
    <scope>NUCLEOTIDE SEQUENCE [LARGE SCALE GENOMIC DNA]</scope>
    <source>
        <strain evidence="1 2">AR-3-8</strain>
    </source>
</reference>
<protein>
    <submittedName>
        <fullName evidence="1">DUF5053 domain-containing protein</fullName>
    </submittedName>
</protein>
<gene>
    <name evidence="1" type="ORF">FDK13_24525</name>
</gene>
<evidence type="ECO:0000313" key="1">
    <source>
        <dbReference type="EMBL" id="TKT89512.1"/>
    </source>
</evidence>
<organism evidence="1 2">
    <name type="scientific">Dyadobacter frigoris</name>
    <dbReference type="NCBI Taxonomy" id="2576211"/>
    <lineage>
        <taxon>Bacteria</taxon>
        <taxon>Pseudomonadati</taxon>
        <taxon>Bacteroidota</taxon>
        <taxon>Cytophagia</taxon>
        <taxon>Cytophagales</taxon>
        <taxon>Spirosomataceae</taxon>
        <taxon>Dyadobacter</taxon>
    </lineage>
</organism>
<dbReference type="Proteomes" id="UP000304900">
    <property type="component" value="Unassembled WGS sequence"/>
</dbReference>
<keyword evidence="2" id="KW-1185">Reference proteome</keyword>
<dbReference type="InterPro" id="IPR032483">
    <property type="entry name" value="DUF5053"/>
</dbReference>
<accession>A0A4U6CXS3</accession>
<proteinExistence type="predicted"/>
<dbReference type="Pfam" id="PF16476">
    <property type="entry name" value="DUF5053"/>
    <property type="match status" value="1"/>
</dbReference>
<comment type="caution">
    <text evidence="1">The sequence shown here is derived from an EMBL/GenBank/DDBJ whole genome shotgun (WGS) entry which is preliminary data.</text>
</comment>
<dbReference type="AlphaFoldDB" id="A0A4U6CXS3"/>
<name>A0A4U6CXS3_9BACT</name>
<dbReference type="EMBL" id="SZVO01000012">
    <property type="protein sequence ID" value="TKT89512.1"/>
    <property type="molecule type" value="Genomic_DNA"/>
</dbReference>
<dbReference type="RefSeq" id="WP_137342649.1">
    <property type="nucleotide sequence ID" value="NZ_SZVO01000012.1"/>
</dbReference>
<sequence>MKKFICIDDEDDRNLIYRSQFPRYIFQLTDNPEVGRPVKLYDLTYYVREIEDLNNFGEAPESYLKELVRWYYHEGHTDEYITLEEIGALRKEPKESDLELKKVFELLNGSFVAADCFARDRTWFYQRLNGNTINGKPAEFNQEQKTKLADYLRLKAQLLIETADLLAQ</sequence>
<dbReference type="OrthoDB" id="1439243at2"/>
<evidence type="ECO:0000313" key="2">
    <source>
        <dbReference type="Proteomes" id="UP000304900"/>
    </source>
</evidence>